<dbReference type="InterPro" id="IPR051857">
    <property type="entry name" value="Asn_synthetase_domain"/>
</dbReference>
<sequence length="489" mass="55487">MCGIQITIFKKDSPFKEESIDVWNKAYSFNSKRGPDHSGYMSINSDIIPDFEILIGAHVLNLRGPNTIQPLVDENSGDVFCWNGEVFGGLEKREGLVWYARDFLGRRSLLQHFDLEKNIFHLSSTGFEGNSSEFWKEVETPYIHCINLKILNSNNYELDALISSHKWLHKDEGLLNNNPSLPFQRTNVKVDLSDSDKSQLPNYAQISEYEPTETTKSNIDKLHRVLMESVKIRVNSSPGAGISVLFSGGLDCMVLAALAHTTYPIDEPIELINVSFENPRILKDSIKKNKIKTKKVNSSTNSIDGTDFSQESIRSKKYKVPDRVTGLMGLNELRKVYPERTWNWIEVNVEYDQVLKHKSHIIDLLGPNYTVMDLEIFDFKSKSKVLILGMGADEQFGGYRRDDRIISDHGKEARFPFLDEQVVDFLNGLQVDEKMDMRLGKGFGDKLLLRLLAYKLGLVCASMQPKRAIQFGARTAKMESSKDKGATSL</sequence>
<organism evidence="5 6">
    <name type="scientific">Smittium culicis</name>
    <dbReference type="NCBI Taxonomy" id="133412"/>
    <lineage>
        <taxon>Eukaryota</taxon>
        <taxon>Fungi</taxon>
        <taxon>Fungi incertae sedis</taxon>
        <taxon>Zoopagomycota</taxon>
        <taxon>Kickxellomycotina</taxon>
        <taxon>Harpellomycetes</taxon>
        <taxon>Harpellales</taxon>
        <taxon>Legeriomycetaceae</taxon>
        <taxon>Smittium</taxon>
    </lineage>
</organism>
<accession>A0A1R1X1C5</accession>
<gene>
    <name evidence="5" type="ORF">AYI70_g11565</name>
</gene>
<dbReference type="SUPFAM" id="SSF52402">
    <property type="entry name" value="Adenine nucleotide alpha hydrolases-like"/>
    <property type="match status" value="1"/>
</dbReference>
<keyword evidence="1" id="KW-0028">Amino-acid biosynthesis</keyword>
<evidence type="ECO:0000256" key="1">
    <source>
        <dbReference type="ARBA" id="ARBA00022605"/>
    </source>
</evidence>
<evidence type="ECO:0000313" key="6">
    <source>
        <dbReference type="Proteomes" id="UP000187283"/>
    </source>
</evidence>
<name>A0A1R1X1C5_9FUNG</name>
<dbReference type="OrthoDB" id="10252281at2759"/>
<dbReference type="EMBL" id="LSSN01005803">
    <property type="protein sequence ID" value="OMJ08414.1"/>
    <property type="molecule type" value="Genomic_DNA"/>
</dbReference>
<dbReference type="SUPFAM" id="SSF56235">
    <property type="entry name" value="N-terminal nucleophile aminohydrolases (Ntn hydrolases)"/>
    <property type="match status" value="1"/>
</dbReference>
<evidence type="ECO:0000259" key="4">
    <source>
        <dbReference type="Pfam" id="PF00733"/>
    </source>
</evidence>
<comment type="caution">
    <text evidence="5">The sequence shown here is derived from an EMBL/GenBank/DDBJ whole genome shotgun (WGS) entry which is preliminary data.</text>
</comment>
<feature type="domain" description="Asparagine synthetase" evidence="4">
    <location>
        <begin position="401"/>
        <end position="442"/>
    </location>
</feature>
<dbReference type="GO" id="GO:0004066">
    <property type="term" value="F:asparagine synthase (glutamine-hydrolyzing) activity"/>
    <property type="evidence" value="ECO:0007669"/>
    <property type="project" value="InterPro"/>
</dbReference>
<evidence type="ECO:0000313" key="5">
    <source>
        <dbReference type="EMBL" id="OMJ08414.1"/>
    </source>
</evidence>
<dbReference type="InterPro" id="IPR014729">
    <property type="entry name" value="Rossmann-like_a/b/a_fold"/>
</dbReference>
<dbReference type="InterPro" id="IPR029055">
    <property type="entry name" value="Ntn_hydrolases_N"/>
</dbReference>
<dbReference type="Pfam" id="PF00733">
    <property type="entry name" value="Asn_synthase"/>
    <property type="match status" value="1"/>
</dbReference>
<dbReference type="InterPro" id="IPR001962">
    <property type="entry name" value="Asn_synthase"/>
</dbReference>
<dbReference type="AlphaFoldDB" id="A0A1R1X1C5"/>
<keyword evidence="6" id="KW-1185">Reference proteome</keyword>
<dbReference type="STRING" id="133412.A0A1R1X1C5"/>
<keyword evidence="2" id="KW-0061">Asparagine biosynthesis</keyword>
<dbReference type="GO" id="GO:0006529">
    <property type="term" value="P:asparagine biosynthetic process"/>
    <property type="evidence" value="ECO:0007669"/>
    <property type="project" value="UniProtKB-KW"/>
</dbReference>
<keyword evidence="3" id="KW-0315">Glutamine amidotransferase</keyword>
<evidence type="ECO:0000256" key="3">
    <source>
        <dbReference type="ARBA" id="ARBA00022962"/>
    </source>
</evidence>
<protein>
    <submittedName>
        <fullName evidence="5">Asparagine synthetase domain-containing protein 1</fullName>
    </submittedName>
</protein>
<dbReference type="PANTHER" id="PTHR45937">
    <property type="entry name" value="ASPARAGINE SYNTHETASE DOMAIN-CONTAINING PROTEIN 1"/>
    <property type="match status" value="1"/>
</dbReference>
<dbReference type="CDD" id="cd01991">
    <property type="entry name" value="Asn_synthase_B_C"/>
    <property type="match status" value="1"/>
</dbReference>
<dbReference type="Proteomes" id="UP000187283">
    <property type="component" value="Unassembled WGS sequence"/>
</dbReference>
<evidence type="ECO:0000256" key="2">
    <source>
        <dbReference type="ARBA" id="ARBA00022888"/>
    </source>
</evidence>
<proteinExistence type="predicted"/>
<dbReference type="PANTHER" id="PTHR45937:SF1">
    <property type="entry name" value="ASPARAGINE SYNTHETASE DOMAIN-CONTAINING PROTEIN 1"/>
    <property type="match status" value="1"/>
</dbReference>
<reference evidence="5 6" key="1">
    <citation type="submission" date="2017-01" db="EMBL/GenBank/DDBJ databases">
        <authorList>
            <person name="Mah S.A."/>
            <person name="Swanson W.J."/>
            <person name="Moy G.W."/>
            <person name="Vacquier V.D."/>
        </authorList>
    </citation>
    <scope>NUCLEOTIDE SEQUENCE [LARGE SCALE GENOMIC DNA]</scope>
    <source>
        <strain evidence="5 6">GSMNP</strain>
    </source>
</reference>
<dbReference type="Gene3D" id="3.40.50.620">
    <property type="entry name" value="HUPs"/>
    <property type="match status" value="1"/>
</dbReference>